<evidence type="ECO:0000256" key="2">
    <source>
        <dbReference type="ARBA" id="ARBA00007639"/>
    </source>
</evidence>
<organism evidence="5 6">
    <name type="scientific">Synoicihabitans lomoniglobus</name>
    <dbReference type="NCBI Taxonomy" id="2909285"/>
    <lineage>
        <taxon>Bacteria</taxon>
        <taxon>Pseudomonadati</taxon>
        <taxon>Verrucomicrobiota</taxon>
        <taxon>Opitutia</taxon>
        <taxon>Opitutales</taxon>
        <taxon>Opitutaceae</taxon>
        <taxon>Synoicihabitans</taxon>
    </lineage>
</organism>
<dbReference type="InterPro" id="IPR050555">
    <property type="entry name" value="Bact_Solute-Bind_Prot2"/>
</dbReference>
<evidence type="ECO:0000313" key="6">
    <source>
        <dbReference type="Proteomes" id="UP001218638"/>
    </source>
</evidence>
<sequence length="361" mass="39129">MKLRIGLLLVCLVMSVALGLLLAQRGSGDVAASEDRKILIGLSMDETRGPRWKKDQEAFTKRVEELGGEVTVRVADSNDTQQIKDVEALITQRVGAMVIIPHDGAVMAKGVEMAAAEGIPTISYDRLITGTDKLDVYATFDNVKVGVLQANYLVDTLKAKGVKKPKIIRLLGSKTDNNAFLFKEGQDQVLMPLVAAGEIEIIHEDWCDNWEGVNAKRIVNAAITLHGHDIHGILASADVLSNGAVKALEEEGLTGKVLVTGQDADLVACQRIVAGTQDQTVYKPLPALARMAAEMAMKLATGKPLVVQAEIDNKAGMIPMAMAEIKNVTKENMMETIIADGFHPYDEVYKTVPENQRPPRP</sequence>
<dbReference type="GO" id="GO:0030288">
    <property type="term" value="C:outer membrane-bounded periplasmic space"/>
    <property type="evidence" value="ECO:0007669"/>
    <property type="project" value="TreeGrafter"/>
</dbReference>
<dbReference type="KEGG" id="slom:PXH66_18225"/>
<keyword evidence="3" id="KW-0732">Signal</keyword>
<protein>
    <submittedName>
        <fullName evidence="5">Substrate-binding domain-containing protein</fullName>
    </submittedName>
</protein>
<gene>
    <name evidence="5" type="ORF">PXH66_18225</name>
</gene>
<keyword evidence="6" id="KW-1185">Reference proteome</keyword>
<comment type="similarity">
    <text evidence="2">Belongs to the bacterial solute-binding protein 2 family.</text>
</comment>
<dbReference type="InterPro" id="IPR025997">
    <property type="entry name" value="SBP_2_dom"/>
</dbReference>
<dbReference type="SUPFAM" id="SSF53822">
    <property type="entry name" value="Periplasmic binding protein-like I"/>
    <property type="match status" value="1"/>
</dbReference>
<dbReference type="AlphaFoldDB" id="A0AAF0CMK8"/>
<dbReference type="PANTHER" id="PTHR30036:SF1">
    <property type="entry name" value="D-XYLOSE-BINDING PERIPLASMIC PROTEIN"/>
    <property type="match status" value="1"/>
</dbReference>
<comment type="subcellular location">
    <subcellularLocation>
        <location evidence="1">Cell envelope</location>
    </subcellularLocation>
</comment>
<dbReference type="Gene3D" id="3.40.50.2300">
    <property type="match status" value="2"/>
</dbReference>
<feature type="domain" description="Periplasmic binding protein" evidence="4">
    <location>
        <begin position="40"/>
        <end position="303"/>
    </location>
</feature>
<evidence type="ECO:0000256" key="3">
    <source>
        <dbReference type="ARBA" id="ARBA00022729"/>
    </source>
</evidence>
<dbReference type="PANTHER" id="PTHR30036">
    <property type="entry name" value="D-XYLOSE-BINDING PERIPLASMIC PROTEIN"/>
    <property type="match status" value="1"/>
</dbReference>
<dbReference type="Pfam" id="PF13407">
    <property type="entry name" value="Peripla_BP_4"/>
    <property type="match status" value="1"/>
</dbReference>
<dbReference type="Proteomes" id="UP001218638">
    <property type="component" value="Chromosome"/>
</dbReference>
<dbReference type="InterPro" id="IPR028082">
    <property type="entry name" value="Peripla_BP_I"/>
</dbReference>
<accession>A0AAF0CMK8</accession>
<dbReference type="EMBL" id="CP119075">
    <property type="protein sequence ID" value="WED64278.1"/>
    <property type="molecule type" value="Genomic_DNA"/>
</dbReference>
<proteinExistence type="inferred from homology"/>
<dbReference type="RefSeq" id="WP_330931057.1">
    <property type="nucleotide sequence ID" value="NZ_CP119075.1"/>
</dbReference>
<evidence type="ECO:0000259" key="4">
    <source>
        <dbReference type="Pfam" id="PF13407"/>
    </source>
</evidence>
<evidence type="ECO:0000313" key="5">
    <source>
        <dbReference type="EMBL" id="WED64278.1"/>
    </source>
</evidence>
<evidence type="ECO:0000256" key="1">
    <source>
        <dbReference type="ARBA" id="ARBA00004196"/>
    </source>
</evidence>
<reference evidence="5" key="1">
    <citation type="submission" date="2023-03" db="EMBL/GenBank/DDBJ databases">
        <title>Lomoglobus Profundus gen. nov., sp. nov., a novel member of the phylum Verrucomicrobia, isolated from deep-marine sediment of South China Sea.</title>
        <authorList>
            <person name="Ahmad T."/>
            <person name="Ishaq S.E."/>
            <person name="Wang F."/>
        </authorList>
    </citation>
    <scope>NUCLEOTIDE SEQUENCE</scope>
    <source>
        <strain evidence="5">LMO-M01</strain>
    </source>
</reference>
<dbReference type="GO" id="GO:0030246">
    <property type="term" value="F:carbohydrate binding"/>
    <property type="evidence" value="ECO:0007669"/>
    <property type="project" value="TreeGrafter"/>
</dbReference>
<name>A0AAF0CMK8_9BACT</name>